<dbReference type="OrthoDB" id="10254221at2759"/>
<keyword evidence="4" id="KW-1185">Reference proteome</keyword>
<comment type="caution">
    <text evidence="3">The sequence shown here is derived from an EMBL/GenBank/DDBJ whole genome shotgun (WGS) entry which is preliminary data.</text>
</comment>
<dbReference type="Proteomes" id="UP000623467">
    <property type="component" value="Unassembled WGS sequence"/>
</dbReference>
<proteinExistence type="inferred from homology"/>
<dbReference type="GO" id="GO:0016646">
    <property type="term" value="F:oxidoreductase activity, acting on the CH-NH group of donors, NAD or NADP as acceptor"/>
    <property type="evidence" value="ECO:0007669"/>
    <property type="project" value="TreeGrafter"/>
</dbReference>
<dbReference type="SUPFAM" id="SSF51735">
    <property type="entry name" value="NAD(P)-binding Rossmann-fold domains"/>
    <property type="match status" value="1"/>
</dbReference>
<dbReference type="AlphaFoldDB" id="A0A8H6X4X7"/>
<evidence type="ECO:0000259" key="2">
    <source>
        <dbReference type="Pfam" id="PF13460"/>
    </source>
</evidence>
<dbReference type="InterPro" id="IPR016040">
    <property type="entry name" value="NAD(P)-bd_dom"/>
</dbReference>
<comment type="similarity">
    <text evidence="1">Belongs to the avfA family.</text>
</comment>
<gene>
    <name evidence="3" type="ORF">MSAN_02384900</name>
</gene>
<dbReference type="PANTHER" id="PTHR43355:SF2">
    <property type="entry name" value="FLAVIN REDUCTASE (NADPH)"/>
    <property type="match status" value="1"/>
</dbReference>
<feature type="domain" description="NAD(P)-binding" evidence="2">
    <location>
        <begin position="7"/>
        <end position="211"/>
    </location>
</feature>
<name>A0A8H6X4X7_9AGAR</name>
<dbReference type="InterPro" id="IPR051606">
    <property type="entry name" value="Polyketide_Oxido-like"/>
</dbReference>
<organism evidence="3 4">
    <name type="scientific">Mycena sanguinolenta</name>
    <dbReference type="NCBI Taxonomy" id="230812"/>
    <lineage>
        <taxon>Eukaryota</taxon>
        <taxon>Fungi</taxon>
        <taxon>Dikarya</taxon>
        <taxon>Basidiomycota</taxon>
        <taxon>Agaricomycotina</taxon>
        <taxon>Agaricomycetes</taxon>
        <taxon>Agaricomycetidae</taxon>
        <taxon>Agaricales</taxon>
        <taxon>Marasmiineae</taxon>
        <taxon>Mycenaceae</taxon>
        <taxon>Mycena</taxon>
    </lineage>
</organism>
<protein>
    <recommendedName>
        <fullName evidence="2">NAD(P)-binding domain-containing protein</fullName>
    </recommendedName>
</protein>
<accession>A0A8H6X4X7</accession>
<dbReference type="InterPro" id="IPR036291">
    <property type="entry name" value="NAD(P)-bd_dom_sf"/>
</dbReference>
<dbReference type="Pfam" id="PF13460">
    <property type="entry name" value="NAD_binding_10"/>
    <property type="match status" value="1"/>
</dbReference>
<evidence type="ECO:0000313" key="4">
    <source>
        <dbReference type="Proteomes" id="UP000623467"/>
    </source>
</evidence>
<dbReference type="PANTHER" id="PTHR43355">
    <property type="entry name" value="FLAVIN REDUCTASE (NADPH)"/>
    <property type="match status" value="1"/>
</dbReference>
<dbReference type="EMBL" id="JACAZH010000049">
    <property type="protein sequence ID" value="KAF7334236.1"/>
    <property type="molecule type" value="Genomic_DNA"/>
</dbReference>
<reference evidence="3" key="1">
    <citation type="submission" date="2020-05" db="EMBL/GenBank/DDBJ databases">
        <title>Mycena genomes resolve the evolution of fungal bioluminescence.</title>
        <authorList>
            <person name="Tsai I.J."/>
        </authorList>
    </citation>
    <scope>NUCLEOTIDE SEQUENCE</scope>
    <source>
        <strain evidence="3">160909Yilan</strain>
    </source>
</reference>
<dbReference type="Gene3D" id="3.40.50.720">
    <property type="entry name" value="NAD(P)-binding Rossmann-like Domain"/>
    <property type="match status" value="1"/>
</dbReference>
<evidence type="ECO:0000313" key="3">
    <source>
        <dbReference type="EMBL" id="KAF7334236.1"/>
    </source>
</evidence>
<evidence type="ECO:0000256" key="1">
    <source>
        <dbReference type="ARBA" id="ARBA00038376"/>
    </source>
</evidence>
<sequence>MRLLLFGGTGSMGIPLAREYLWVYSSSTLVLYVRNRSKVPQDLAEHRNVIIIEGELDDMDMLSKAMEGVDAVIAALGPTGRKGPFYPRDTPIAAAYIRIMVTMKGHGVRRLIALTTPSVRDPEDQFSLSLIFLRKMFATLCPNAVKDIVAVGRVIRTQREELDWTLMRLALHSSDTDPENCEVVAGYMGDGKINAVSSRIGAAQFIIQELDRREWIWKSPILSKPS</sequence>